<feature type="transmembrane region" description="Helical" evidence="10">
    <location>
        <begin position="538"/>
        <end position="559"/>
    </location>
</feature>
<gene>
    <name evidence="12" type="ORF">G7Z17_g606</name>
</gene>
<organism evidence="12 13">
    <name type="scientific">Cylindrodendrum hubeiense</name>
    <dbReference type="NCBI Taxonomy" id="595255"/>
    <lineage>
        <taxon>Eukaryota</taxon>
        <taxon>Fungi</taxon>
        <taxon>Dikarya</taxon>
        <taxon>Ascomycota</taxon>
        <taxon>Pezizomycotina</taxon>
        <taxon>Sordariomycetes</taxon>
        <taxon>Hypocreomycetidae</taxon>
        <taxon>Hypocreales</taxon>
        <taxon>Nectriaceae</taxon>
        <taxon>Cylindrodendrum</taxon>
    </lineage>
</organism>
<evidence type="ECO:0000256" key="9">
    <source>
        <dbReference type="ARBA" id="ARBA00037968"/>
    </source>
</evidence>
<dbReference type="PANTHER" id="PTHR43791:SF39">
    <property type="entry name" value="TRANSPORTER LIZ1_SEO1, PUTATIVE (AFU_ORTHOLOGUE AFUA_3G00980)-RELATED"/>
    <property type="match status" value="1"/>
</dbReference>
<dbReference type="Pfam" id="PF07690">
    <property type="entry name" value="MFS_1"/>
    <property type="match status" value="1"/>
</dbReference>
<dbReference type="GO" id="GO:0022857">
    <property type="term" value="F:transmembrane transporter activity"/>
    <property type="evidence" value="ECO:0007669"/>
    <property type="project" value="InterPro"/>
</dbReference>
<comment type="similarity">
    <text evidence="2">Belongs to the peptidase S33 family.</text>
</comment>
<evidence type="ECO:0000256" key="3">
    <source>
        <dbReference type="ARBA" id="ARBA00022448"/>
    </source>
</evidence>
<reference evidence="12" key="1">
    <citation type="submission" date="2020-03" db="EMBL/GenBank/DDBJ databases">
        <title>Draft Genome Sequence of Cylindrodendrum hubeiense.</title>
        <authorList>
            <person name="Buettner E."/>
            <person name="Kellner H."/>
        </authorList>
    </citation>
    <scope>NUCLEOTIDE SEQUENCE</scope>
    <source>
        <strain evidence="12">IHI 201604</strain>
    </source>
</reference>
<proteinExistence type="inferred from homology"/>
<keyword evidence="6 10" id="KW-1133">Transmembrane helix</keyword>
<dbReference type="Pfam" id="PF00561">
    <property type="entry name" value="Abhydrolase_1"/>
    <property type="match status" value="1"/>
</dbReference>
<keyword evidence="4 10" id="KW-0812">Transmembrane</keyword>
<dbReference type="InterPro" id="IPR036259">
    <property type="entry name" value="MFS_trans_sf"/>
</dbReference>
<evidence type="ECO:0000259" key="11">
    <source>
        <dbReference type="PROSITE" id="PS50850"/>
    </source>
</evidence>
<dbReference type="GO" id="GO:0008233">
    <property type="term" value="F:peptidase activity"/>
    <property type="evidence" value="ECO:0007669"/>
    <property type="project" value="InterPro"/>
</dbReference>
<dbReference type="Gene3D" id="1.20.1250.20">
    <property type="entry name" value="MFS general substrate transporter like domains"/>
    <property type="match status" value="1"/>
</dbReference>
<dbReference type="GO" id="GO:0016020">
    <property type="term" value="C:membrane"/>
    <property type="evidence" value="ECO:0007669"/>
    <property type="project" value="UniProtKB-SubCell"/>
</dbReference>
<dbReference type="FunFam" id="1.20.1250.20:FF:000065">
    <property type="entry name" value="Putative MFS pantothenate transporter"/>
    <property type="match status" value="1"/>
</dbReference>
<evidence type="ECO:0000256" key="4">
    <source>
        <dbReference type="ARBA" id="ARBA00022692"/>
    </source>
</evidence>
<dbReference type="InterPro" id="IPR002410">
    <property type="entry name" value="Peptidase_S33"/>
</dbReference>
<keyword evidence="5" id="KW-0378">Hydrolase</keyword>
<comment type="subcellular location">
    <subcellularLocation>
        <location evidence="1">Membrane</location>
        <topology evidence="1">Multi-pass membrane protein</topology>
    </subcellularLocation>
</comment>
<comment type="caution">
    <text evidence="12">The sequence shown here is derived from an EMBL/GenBank/DDBJ whole genome shotgun (WGS) entry which is preliminary data.</text>
</comment>
<dbReference type="OrthoDB" id="408373at2759"/>
<dbReference type="PRINTS" id="PR00111">
    <property type="entry name" value="ABHYDROLASE"/>
</dbReference>
<feature type="domain" description="Major facilitator superfamily (MFS) profile" evidence="11">
    <location>
        <begin position="378"/>
        <end position="723"/>
    </location>
</feature>
<keyword evidence="8" id="KW-0325">Glycoprotein</keyword>
<dbReference type="Proteomes" id="UP000722485">
    <property type="component" value="Unassembled WGS sequence"/>
</dbReference>
<dbReference type="SUPFAM" id="SSF103473">
    <property type="entry name" value="MFS general substrate transporter"/>
    <property type="match status" value="1"/>
</dbReference>
<dbReference type="InterPro" id="IPR011701">
    <property type="entry name" value="MFS"/>
</dbReference>
<feature type="transmembrane region" description="Helical" evidence="10">
    <location>
        <begin position="505"/>
        <end position="526"/>
    </location>
</feature>
<feature type="transmembrane region" description="Helical" evidence="10">
    <location>
        <begin position="610"/>
        <end position="630"/>
    </location>
</feature>
<dbReference type="PANTHER" id="PTHR43791">
    <property type="entry name" value="PERMEASE-RELATED"/>
    <property type="match status" value="1"/>
</dbReference>
<dbReference type="InterPro" id="IPR029058">
    <property type="entry name" value="AB_hydrolase_fold"/>
</dbReference>
<evidence type="ECO:0000256" key="7">
    <source>
        <dbReference type="ARBA" id="ARBA00023136"/>
    </source>
</evidence>
<name>A0A9P5HPJ2_9HYPO</name>
<dbReference type="EMBL" id="JAANBB010000004">
    <property type="protein sequence ID" value="KAF7557574.1"/>
    <property type="molecule type" value="Genomic_DNA"/>
</dbReference>
<evidence type="ECO:0000256" key="6">
    <source>
        <dbReference type="ARBA" id="ARBA00022989"/>
    </source>
</evidence>
<evidence type="ECO:0000313" key="13">
    <source>
        <dbReference type="Proteomes" id="UP000722485"/>
    </source>
</evidence>
<dbReference type="SUPFAM" id="SSF53474">
    <property type="entry name" value="alpha/beta-Hydrolases"/>
    <property type="match status" value="1"/>
</dbReference>
<evidence type="ECO:0000256" key="1">
    <source>
        <dbReference type="ARBA" id="ARBA00004141"/>
    </source>
</evidence>
<dbReference type="GO" id="GO:0006508">
    <property type="term" value="P:proteolysis"/>
    <property type="evidence" value="ECO:0007669"/>
    <property type="project" value="InterPro"/>
</dbReference>
<feature type="transmembrane region" description="Helical" evidence="10">
    <location>
        <begin position="445"/>
        <end position="462"/>
    </location>
</feature>
<evidence type="ECO:0000256" key="5">
    <source>
        <dbReference type="ARBA" id="ARBA00022801"/>
    </source>
</evidence>
<evidence type="ECO:0000256" key="8">
    <source>
        <dbReference type="ARBA" id="ARBA00023180"/>
    </source>
</evidence>
<feature type="transmembrane region" description="Helical" evidence="10">
    <location>
        <begin position="468"/>
        <end position="493"/>
    </location>
</feature>
<keyword evidence="13" id="KW-1185">Reference proteome</keyword>
<dbReference type="InterPro" id="IPR000073">
    <property type="entry name" value="AB_hydrolase_1"/>
</dbReference>
<dbReference type="PROSITE" id="PS50850">
    <property type="entry name" value="MFS"/>
    <property type="match status" value="1"/>
</dbReference>
<feature type="transmembrane region" description="Helical" evidence="10">
    <location>
        <begin position="650"/>
        <end position="669"/>
    </location>
</feature>
<accession>A0A9P5HPJ2</accession>
<dbReference type="PRINTS" id="PR00793">
    <property type="entry name" value="PROAMNOPTASE"/>
</dbReference>
<sequence>MVEFVSINGAELAFEIKGPEAGPLMITLHGGRGMGDHRSDFRIYSRLSDKLRVLSFDYRGHGQSSRTKPYTFEQIVDDIEGLREHFVGAEQPVIICGGSFGGFIAQHYAIKYASRVSHLVLRGTAPSHHHEEGAIRSLEKRLDKTPGFSVSMLRNKVFGSYESDREFQLVHFAMLPLYSEQYNADNGLRACLDTVHIAESHNDLYSETEKYFDYTDSLHRISAKTLIVVGDRDWICPLENSQLLAEKIPDARLFVVEGANHGVHVERPELVLGDAMPTSQDGYMIGQSPPHPTFYLISELIRHGTSHGSIAIHSIMTRTDPLPLEERKSDPTIFVAPEDEKITPPQSTPAAEAKFWHWHEPGTSPEEKKLIFKLDWFLLSFGCLMFFIKQLDQNNISNAYVSGMSEELGFGPGNELSWMNTYFSVGTIIGGTFANMIITVIRPRFWLPGCCFIWSLFVLFLFKCEKAHHFYVLRFFIGLFESAAWPGVMYCLGSWYRKSELARRSGLFVMSGVLGQMFSGYLQSALFVGMEGKGGLSAWRWLFIFDFILAIPVIVYGAICFPDTPHTTQAFYLNDWERKRACERIEEEGRKPVGKMNWSVFRRVFNSWQVYAFTVGYSFWTLTCGSYIIQYFTLYLKSTGDYTVPEINNIPTSVGAINFFFMIATGFVADKIGNRGPQGGQTKLVEETSKNEPLFLASWSLLVKPLLFPFSNSSSLADKLRNS</sequence>
<comment type="similarity">
    <text evidence="9">Belongs to the major facilitator superfamily. Allantoate permease family.</text>
</comment>
<evidence type="ECO:0000256" key="10">
    <source>
        <dbReference type="SAM" id="Phobius"/>
    </source>
</evidence>
<evidence type="ECO:0000313" key="12">
    <source>
        <dbReference type="EMBL" id="KAF7557574.1"/>
    </source>
</evidence>
<dbReference type="InterPro" id="IPR020846">
    <property type="entry name" value="MFS_dom"/>
</dbReference>
<keyword evidence="3" id="KW-0813">Transport</keyword>
<dbReference type="Gene3D" id="3.40.50.1820">
    <property type="entry name" value="alpha/beta hydrolase"/>
    <property type="match status" value="1"/>
</dbReference>
<keyword evidence="7 10" id="KW-0472">Membrane</keyword>
<protein>
    <recommendedName>
        <fullName evidence="11">Major facilitator superfamily (MFS) profile domain-containing protein</fullName>
    </recommendedName>
</protein>
<dbReference type="AlphaFoldDB" id="A0A9P5HPJ2"/>
<evidence type="ECO:0000256" key="2">
    <source>
        <dbReference type="ARBA" id="ARBA00010088"/>
    </source>
</evidence>
<feature type="transmembrane region" description="Helical" evidence="10">
    <location>
        <begin position="418"/>
        <end position="438"/>
    </location>
</feature>